<dbReference type="GO" id="GO:0023052">
    <property type="term" value="P:signaling"/>
    <property type="evidence" value="ECO:0007669"/>
    <property type="project" value="TreeGrafter"/>
</dbReference>
<dbReference type="Gene3D" id="1.20.1270.60">
    <property type="entry name" value="Arfaptin homology (AH) domain/BAR domain"/>
    <property type="match status" value="1"/>
</dbReference>
<dbReference type="PANTHER" id="PTHR46415:SF2">
    <property type="entry name" value="BETA, PUTATIVE-RELATED"/>
    <property type="match status" value="1"/>
</dbReference>
<feature type="region of interest" description="Disordered" evidence="1">
    <location>
        <begin position="611"/>
        <end position="656"/>
    </location>
</feature>
<gene>
    <name evidence="3" type="ORF">BOX15_Mlig021277g2</name>
</gene>
<dbReference type="PROSITE" id="PS50003">
    <property type="entry name" value="PH_DOMAIN"/>
    <property type="match status" value="1"/>
</dbReference>
<dbReference type="InterPro" id="IPR001849">
    <property type="entry name" value="PH_domain"/>
</dbReference>
<dbReference type="InterPro" id="IPR004148">
    <property type="entry name" value="BAR_dom"/>
</dbReference>
<dbReference type="EMBL" id="NIVC01002600">
    <property type="protein sequence ID" value="PAA56608.1"/>
    <property type="molecule type" value="Genomic_DNA"/>
</dbReference>
<dbReference type="GO" id="GO:0010008">
    <property type="term" value="C:endosome membrane"/>
    <property type="evidence" value="ECO:0007669"/>
    <property type="project" value="TreeGrafter"/>
</dbReference>
<name>A0A267E4Z1_9PLAT</name>
<dbReference type="STRING" id="282301.A0A267E4Z1"/>
<feature type="compositionally biased region" description="Acidic residues" evidence="1">
    <location>
        <begin position="645"/>
        <end position="656"/>
    </location>
</feature>
<dbReference type="SUPFAM" id="SSF103657">
    <property type="entry name" value="BAR/IMD domain-like"/>
    <property type="match status" value="1"/>
</dbReference>
<accession>A0A267E4Z1</accession>
<dbReference type="InterPro" id="IPR047181">
    <property type="entry name" value="DP13A/B"/>
</dbReference>
<dbReference type="SUPFAM" id="SSF50729">
    <property type="entry name" value="PH domain-like"/>
    <property type="match status" value="1"/>
</dbReference>
<evidence type="ECO:0000256" key="1">
    <source>
        <dbReference type="SAM" id="MobiDB-lite"/>
    </source>
</evidence>
<evidence type="ECO:0000313" key="4">
    <source>
        <dbReference type="Proteomes" id="UP000215902"/>
    </source>
</evidence>
<dbReference type="SMART" id="SM00233">
    <property type="entry name" value="PH"/>
    <property type="match status" value="1"/>
</dbReference>
<evidence type="ECO:0000259" key="2">
    <source>
        <dbReference type="PROSITE" id="PS50003"/>
    </source>
</evidence>
<dbReference type="Proteomes" id="UP000215902">
    <property type="component" value="Unassembled WGS sequence"/>
</dbReference>
<dbReference type="PANTHER" id="PTHR46415">
    <property type="entry name" value="ADAPTOR PROTEIN, PHOSPHOTYROSINE INTERACTION, PH DOMAIN AND LEUCINE ZIPPER-CONTAINING 2"/>
    <property type="match status" value="1"/>
</dbReference>
<reference evidence="3 4" key="1">
    <citation type="submission" date="2017-06" db="EMBL/GenBank/DDBJ databases">
        <title>A platform for efficient transgenesis in Macrostomum lignano, a flatworm model organism for stem cell research.</title>
        <authorList>
            <person name="Berezikov E."/>
        </authorList>
    </citation>
    <scope>NUCLEOTIDE SEQUENCE [LARGE SCALE GENOMIC DNA]</scope>
    <source>
        <strain evidence="3">DV1</strain>
        <tissue evidence="3">Whole organism</tissue>
    </source>
</reference>
<dbReference type="OrthoDB" id="10070851at2759"/>
<sequence>MAPRKLTLEEAIHDSPKTQSVLSIYEEDAQMLRQFAYEFHGYCEKIQAAQQALAAASHGLAALMKKYGSMKFPMEKKNSCLVTTFPMLADYIEEIGTMHQEVARQISQSMINPISRFITADLEELMQLQNLYGLVSDEHEQSTQRYAKLSTRCSEQARREAIDEVYHMRKKLHRTALHYFSSMNLVQQRRQLAFLEPLAGHLQAHLRLFRLANEFADKRDLDTLSGNARGLLLCLQREFDLERAGTAASVARLESAYPDAVFLPDDFETVQAGSPAAGQPVRLRSRRVRGYLMHRCRPGDVGGVGPARWERLHCALRSGGRLQIEARRRPSRPIAIHLRGDGGPDCAASAAPAELDDRRNVFIVTVPDVGPLILQAENARQRSEWIAAIAEAANAAEGGEDVDSDEDDNEARVRDASKEDETDEEDEAANDDPPLWLDEASEQRSSMALALGANDSAEADSVGSCVAGAAFSRQFPAQLVGRCRTKPDAVVDSVLAAAASSSSTSEQQQQQQVLLTVSELGVWLVEPGSRLIRCRLPLSRARIWPASRRLFGLTAAAAGCRRVDCLALRLAPEQSGADCAFTTESVLAAVSAAARSAELAHERETALLLSNIGRLPDASPPTPAAGEDSATDKMNNKSESRDSVSEDDGEFVESLA</sequence>
<feature type="compositionally biased region" description="Acidic residues" evidence="1">
    <location>
        <begin position="398"/>
        <end position="409"/>
    </location>
</feature>
<feature type="compositionally biased region" description="Basic and acidic residues" evidence="1">
    <location>
        <begin position="630"/>
        <end position="644"/>
    </location>
</feature>
<evidence type="ECO:0000313" key="3">
    <source>
        <dbReference type="EMBL" id="PAA56608.1"/>
    </source>
</evidence>
<feature type="compositionally biased region" description="Basic and acidic residues" evidence="1">
    <location>
        <begin position="410"/>
        <end position="419"/>
    </location>
</feature>
<comment type="caution">
    <text evidence="3">The sequence shown here is derived from an EMBL/GenBank/DDBJ whole genome shotgun (WGS) entry which is preliminary data.</text>
</comment>
<dbReference type="Gene3D" id="2.30.29.30">
    <property type="entry name" value="Pleckstrin-homology domain (PH domain)/Phosphotyrosine-binding domain (PTB)"/>
    <property type="match status" value="1"/>
</dbReference>
<dbReference type="InterPro" id="IPR011993">
    <property type="entry name" value="PH-like_dom_sf"/>
</dbReference>
<feature type="region of interest" description="Disordered" evidence="1">
    <location>
        <begin position="395"/>
        <end position="435"/>
    </location>
</feature>
<dbReference type="InterPro" id="IPR027267">
    <property type="entry name" value="AH/BAR_dom_sf"/>
</dbReference>
<proteinExistence type="predicted"/>
<dbReference type="AlphaFoldDB" id="A0A267E4Z1"/>
<feature type="compositionally biased region" description="Acidic residues" evidence="1">
    <location>
        <begin position="420"/>
        <end position="430"/>
    </location>
</feature>
<feature type="domain" description="PH" evidence="2">
    <location>
        <begin position="285"/>
        <end position="394"/>
    </location>
</feature>
<organism evidence="3 4">
    <name type="scientific">Macrostomum lignano</name>
    <dbReference type="NCBI Taxonomy" id="282301"/>
    <lineage>
        <taxon>Eukaryota</taxon>
        <taxon>Metazoa</taxon>
        <taxon>Spiralia</taxon>
        <taxon>Lophotrochozoa</taxon>
        <taxon>Platyhelminthes</taxon>
        <taxon>Rhabditophora</taxon>
        <taxon>Macrostomorpha</taxon>
        <taxon>Macrostomida</taxon>
        <taxon>Macrostomidae</taxon>
        <taxon>Macrostomum</taxon>
    </lineage>
</organism>
<protein>
    <recommendedName>
        <fullName evidence="2">PH domain-containing protein</fullName>
    </recommendedName>
</protein>
<keyword evidence="4" id="KW-1185">Reference proteome</keyword>
<dbReference type="Pfam" id="PF16746">
    <property type="entry name" value="BAR_3"/>
    <property type="match status" value="1"/>
</dbReference>